<keyword evidence="9" id="KW-1185">Reference proteome</keyword>
<evidence type="ECO:0000256" key="4">
    <source>
        <dbReference type="ARBA" id="ARBA00022759"/>
    </source>
</evidence>
<evidence type="ECO:0000313" key="9">
    <source>
        <dbReference type="Proteomes" id="UP000801492"/>
    </source>
</evidence>
<dbReference type="InterPro" id="IPR041373">
    <property type="entry name" value="RT_RNaseH"/>
</dbReference>
<dbReference type="OrthoDB" id="6756483at2759"/>
<protein>
    <recommendedName>
        <fullName evidence="7">Reverse transcriptase RNase H-like domain-containing protein</fullName>
    </recommendedName>
</protein>
<evidence type="ECO:0000256" key="3">
    <source>
        <dbReference type="ARBA" id="ARBA00022722"/>
    </source>
</evidence>
<evidence type="ECO:0000256" key="2">
    <source>
        <dbReference type="ARBA" id="ARBA00022695"/>
    </source>
</evidence>
<dbReference type="InterPro" id="IPR043502">
    <property type="entry name" value="DNA/RNA_pol_sf"/>
</dbReference>
<dbReference type="Gene3D" id="3.10.20.370">
    <property type="match status" value="1"/>
</dbReference>
<evidence type="ECO:0000256" key="1">
    <source>
        <dbReference type="ARBA" id="ARBA00022679"/>
    </source>
</evidence>
<reference evidence="8" key="1">
    <citation type="submission" date="2019-08" db="EMBL/GenBank/DDBJ databases">
        <title>The genome of the North American firefly Photinus pyralis.</title>
        <authorList>
            <consortium name="Photinus pyralis genome working group"/>
            <person name="Fallon T.R."/>
            <person name="Sander Lower S.E."/>
            <person name="Weng J.-K."/>
        </authorList>
    </citation>
    <scope>NUCLEOTIDE SEQUENCE</scope>
    <source>
        <strain evidence="8">TRF0915ILg1</strain>
        <tissue evidence="8">Whole body</tissue>
    </source>
</reference>
<accession>A0A8K0CSR1</accession>
<evidence type="ECO:0000259" key="7">
    <source>
        <dbReference type="Pfam" id="PF17917"/>
    </source>
</evidence>
<dbReference type="EMBL" id="VTPC01008298">
    <property type="protein sequence ID" value="KAF2892988.1"/>
    <property type="molecule type" value="Genomic_DNA"/>
</dbReference>
<keyword evidence="5" id="KW-0378">Hydrolase</keyword>
<evidence type="ECO:0000313" key="8">
    <source>
        <dbReference type="EMBL" id="KAF2892988.1"/>
    </source>
</evidence>
<dbReference type="AlphaFoldDB" id="A0A8K0CSR1"/>
<dbReference type="Pfam" id="PF17917">
    <property type="entry name" value="RT_RNaseH"/>
    <property type="match status" value="1"/>
</dbReference>
<evidence type="ECO:0000256" key="6">
    <source>
        <dbReference type="ARBA" id="ARBA00022918"/>
    </source>
</evidence>
<proteinExistence type="predicted"/>
<keyword evidence="1" id="KW-0808">Transferase</keyword>
<dbReference type="CDD" id="cd09274">
    <property type="entry name" value="RNase_HI_RT_Ty3"/>
    <property type="match status" value="1"/>
</dbReference>
<feature type="domain" description="Reverse transcriptase RNase H-like" evidence="7">
    <location>
        <begin position="284"/>
        <end position="367"/>
    </location>
</feature>
<comment type="caution">
    <text evidence="8">The sequence shown here is derived from an EMBL/GenBank/DDBJ whole genome shotgun (WGS) entry which is preliminary data.</text>
</comment>
<dbReference type="Proteomes" id="UP000801492">
    <property type="component" value="Unassembled WGS sequence"/>
</dbReference>
<organism evidence="8 9">
    <name type="scientific">Ignelater luminosus</name>
    <name type="common">Cucubano</name>
    <name type="synonym">Pyrophorus luminosus</name>
    <dbReference type="NCBI Taxonomy" id="2038154"/>
    <lineage>
        <taxon>Eukaryota</taxon>
        <taxon>Metazoa</taxon>
        <taxon>Ecdysozoa</taxon>
        <taxon>Arthropoda</taxon>
        <taxon>Hexapoda</taxon>
        <taxon>Insecta</taxon>
        <taxon>Pterygota</taxon>
        <taxon>Neoptera</taxon>
        <taxon>Endopterygota</taxon>
        <taxon>Coleoptera</taxon>
        <taxon>Polyphaga</taxon>
        <taxon>Elateriformia</taxon>
        <taxon>Elateroidea</taxon>
        <taxon>Elateridae</taxon>
        <taxon>Agrypninae</taxon>
        <taxon>Pyrophorini</taxon>
        <taxon>Ignelater</taxon>
    </lineage>
</organism>
<keyword evidence="2" id="KW-0548">Nucleotidyltransferase</keyword>
<dbReference type="Gene3D" id="3.30.70.270">
    <property type="match status" value="1"/>
</dbReference>
<keyword evidence="3" id="KW-0540">Nuclease</keyword>
<keyword evidence="4" id="KW-0255">Endonuclease</keyword>
<dbReference type="PANTHER" id="PTHR37984:SF5">
    <property type="entry name" value="PROTEIN NYNRIN-LIKE"/>
    <property type="match status" value="1"/>
</dbReference>
<sequence>MVGWGERRRTQLEIVQLFREQHLDLPLISQGTVSKIEAQFREVGHVKPLRKEPKFVDEDVKLPFNYQVRGMLAGRQSGMSTRLAEHTYNIPRRTIINKLKGRHVNKPGFPAIFTYEEERCISDKCSGVSSIEYQPDSVGIVDKSFLSNQQVVIVEDVVSKFRELVSDKLGQPNINVSFQSSLKCHGFVVDREGLRTDPDKVSATLNFPTPRTTTEVKRVNGLVSYYRRFISNYAELSAPIISLIKGKMKQIRLFKKLRDVLVLPQSWYLPTSIRVFISKLILVKLALGAVFFQKVGDGEHPVAYVSRTLTSAERKYSATYRELLGVIFDIEHFRGYAEGIPFTVITDCAALKWLHHIGGPTGRLARW</sequence>
<name>A0A8K0CSR1_IGNLU</name>
<dbReference type="GO" id="GO:0004519">
    <property type="term" value="F:endonuclease activity"/>
    <property type="evidence" value="ECO:0007669"/>
    <property type="project" value="UniProtKB-KW"/>
</dbReference>
<dbReference type="InterPro" id="IPR050951">
    <property type="entry name" value="Retrovirus_Pol_polyprotein"/>
</dbReference>
<dbReference type="GO" id="GO:0016787">
    <property type="term" value="F:hydrolase activity"/>
    <property type="evidence" value="ECO:0007669"/>
    <property type="project" value="UniProtKB-KW"/>
</dbReference>
<keyword evidence="6" id="KW-0695">RNA-directed DNA polymerase</keyword>
<dbReference type="SUPFAM" id="SSF56672">
    <property type="entry name" value="DNA/RNA polymerases"/>
    <property type="match status" value="1"/>
</dbReference>
<dbReference type="InterPro" id="IPR043128">
    <property type="entry name" value="Rev_trsase/Diguanyl_cyclase"/>
</dbReference>
<evidence type="ECO:0000256" key="5">
    <source>
        <dbReference type="ARBA" id="ARBA00022801"/>
    </source>
</evidence>
<gene>
    <name evidence="8" type="ORF">ILUMI_13186</name>
</gene>
<dbReference type="PANTHER" id="PTHR37984">
    <property type="entry name" value="PROTEIN CBG26694"/>
    <property type="match status" value="1"/>
</dbReference>
<dbReference type="GO" id="GO:0003964">
    <property type="term" value="F:RNA-directed DNA polymerase activity"/>
    <property type="evidence" value="ECO:0007669"/>
    <property type="project" value="UniProtKB-KW"/>
</dbReference>